<proteinExistence type="predicted"/>
<feature type="transmembrane region" description="Helical" evidence="1">
    <location>
        <begin position="277"/>
        <end position="295"/>
    </location>
</feature>
<feature type="transmembrane region" description="Helical" evidence="1">
    <location>
        <begin position="354"/>
        <end position="377"/>
    </location>
</feature>
<dbReference type="EMBL" id="SBIW01000003">
    <property type="protein sequence ID" value="RWY54199.1"/>
    <property type="molecule type" value="Genomic_DNA"/>
</dbReference>
<name>A0A3S3XAL2_9SPHI</name>
<evidence type="ECO:0000313" key="3">
    <source>
        <dbReference type="EMBL" id="RWY54199.1"/>
    </source>
</evidence>
<dbReference type="InterPro" id="IPR052549">
    <property type="entry name" value="SpmB"/>
</dbReference>
<feature type="transmembrane region" description="Helical" evidence="1">
    <location>
        <begin position="236"/>
        <end position="256"/>
    </location>
</feature>
<reference evidence="3 4" key="1">
    <citation type="submission" date="2019-01" db="EMBL/GenBank/DDBJ databases">
        <title>Mucilaginibacter antarcticum sp. nov., isolated from antarctic soil.</title>
        <authorList>
            <person name="Yan Y.-Q."/>
            <person name="Du Z.-J."/>
        </authorList>
    </citation>
    <scope>NUCLEOTIDE SEQUENCE [LARGE SCALE GENOMIC DNA]</scope>
    <source>
        <strain evidence="3 4">F01003</strain>
    </source>
</reference>
<dbReference type="PIRSF" id="PIRSF036542">
    <property type="entry name" value="SpmA_SpmB"/>
    <property type="match status" value="1"/>
</dbReference>
<gene>
    <name evidence="3" type="ORF">EPL05_09165</name>
</gene>
<dbReference type="Pfam" id="PF07670">
    <property type="entry name" value="Gate"/>
    <property type="match status" value="2"/>
</dbReference>
<dbReference type="RefSeq" id="WP_128533634.1">
    <property type="nucleotide sequence ID" value="NZ_SBIW01000003.1"/>
</dbReference>
<protein>
    <recommendedName>
        <fullName evidence="2">Nucleoside transporter/FeoB GTPase Gate domain-containing protein</fullName>
    </recommendedName>
</protein>
<sequence length="412" mass="44717">MALNYIWIAFFLIAFVIALCKLIFLGDVDAFKLLVDGMFDMSKSSVMDIALPLAGNMVLWLGIMNIGERAGAMNFLARIVGPFLGKLFPEVPKNHPANGQMMMNFSANLLGLDNAATPLGLKAMGSLQELNPDKETASNSQIMFLVLHTSGLQLLPVTIIAQRYILHAKDPADVFIPCIIATYVATVVGMLAVSVKQKINLWDKVIIAWLGGMTAFITLLVWTFTTQLNHDQITLVSKVISNTLIYCIPVVFILGAMRKRVNVFEAFIDGAKEGFGVSVKIIPYLVAMLVAISVFRNSGALTYLNDGVRWVVSQANLDTRFVDALPVAYMKPLSGSGSKAMMISTMQTYGPDSFAGRLGSVFNGSADTTFFIVALYFGSVGIKKSRYAIPAGLIADLAGVIAAIFISYLFFA</sequence>
<accession>A0A3S3XAL2</accession>
<feature type="domain" description="Nucleoside transporter/FeoB GTPase Gate" evidence="2">
    <location>
        <begin position="52"/>
        <end position="159"/>
    </location>
</feature>
<keyword evidence="4" id="KW-1185">Reference proteome</keyword>
<dbReference type="OrthoDB" id="9805623at2"/>
<feature type="transmembrane region" description="Helical" evidence="1">
    <location>
        <begin position="174"/>
        <end position="193"/>
    </location>
</feature>
<keyword evidence="1" id="KW-1133">Transmembrane helix</keyword>
<feature type="transmembrane region" description="Helical" evidence="1">
    <location>
        <begin position="45"/>
        <end position="63"/>
    </location>
</feature>
<dbReference type="InterPro" id="IPR011415">
    <property type="entry name" value="SpmA_SpmB"/>
</dbReference>
<dbReference type="PANTHER" id="PTHR35793">
    <property type="entry name" value="INNER MEMBRANE PROTEIN YJIG"/>
    <property type="match status" value="1"/>
</dbReference>
<evidence type="ECO:0000313" key="4">
    <source>
        <dbReference type="Proteomes" id="UP000286701"/>
    </source>
</evidence>
<evidence type="ECO:0000256" key="1">
    <source>
        <dbReference type="SAM" id="Phobius"/>
    </source>
</evidence>
<comment type="caution">
    <text evidence="3">The sequence shown here is derived from an EMBL/GenBank/DDBJ whole genome shotgun (WGS) entry which is preliminary data.</text>
</comment>
<organism evidence="3 4">
    <name type="scientific">Mucilaginibacter gilvus</name>
    <dbReference type="NCBI Taxonomy" id="2305909"/>
    <lineage>
        <taxon>Bacteria</taxon>
        <taxon>Pseudomonadati</taxon>
        <taxon>Bacteroidota</taxon>
        <taxon>Sphingobacteriia</taxon>
        <taxon>Sphingobacteriales</taxon>
        <taxon>Sphingobacteriaceae</taxon>
        <taxon>Mucilaginibacter</taxon>
    </lineage>
</organism>
<dbReference type="Proteomes" id="UP000286701">
    <property type="component" value="Unassembled WGS sequence"/>
</dbReference>
<feature type="transmembrane region" description="Helical" evidence="1">
    <location>
        <begin position="205"/>
        <end position="224"/>
    </location>
</feature>
<dbReference type="GO" id="GO:0005886">
    <property type="term" value="C:plasma membrane"/>
    <property type="evidence" value="ECO:0007669"/>
    <property type="project" value="TreeGrafter"/>
</dbReference>
<feature type="domain" description="Nucleoside transporter/FeoB GTPase Gate" evidence="2">
    <location>
        <begin position="279"/>
        <end position="383"/>
    </location>
</feature>
<keyword evidence="1" id="KW-0812">Transmembrane</keyword>
<feature type="transmembrane region" description="Helical" evidence="1">
    <location>
        <begin position="389"/>
        <end position="411"/>
    </location>
</feature>
<dbReference type="AlphaFoldDB" id="A0A3S3XAL2"/>
<feature type="transmembrane region" description="Helical" evidence="1">
    <location>
        <begin position="142"/>
        <end position="162"/>
    </location>
</feature>
<keyword evidence="1" id="KW-0472">Membrane</keyword>
<feature type="transmembrane region" description="Helical" evidence="1">
    <location>
        <begin position="5"/>
        <end position="25"/>
    </location>
</feature>
<dbReference type="PANTHER" id="PTHR35793:SF2">
    <property type="entry name" value="INNER MEMBRANE PROTEIN YJIG"/>
    <property type="match status" value="1"/>
</dbReference>
<evidence type="ECO:0000259" key="2">
    <source>
        <dbReference type="Pfam" id="PF07670"/>
    </source>
</evidence>
<dbReference type="InterPro" id="IPR011642">
    <property type="entry name" value="Gate_dom"/>
</dbReference>